<organism evidence="1 2">
    <name type="scientific">Lamprobacter modestohalophilus</name>
    <dbReference type="NCBI Taxonomy" id="1064514"/>
    <lineage>
        <taxon>Bacteria</taxon>
        <taxon>Pseudomonadati</taxon>
        <taxon>Pseudomonadota</taxon>
        <taxon>Gammaproteobacteria</taxon>
        <taxon>Chromatiales</taxon>
        <taxon>Chromatiaceae</taxon>
        <taxon>Lamprobacter</taxon>
    </lineage>
</organism>
<accession>A0A9X0WDY3</accession>
<reference evidence="1 2" key="1">
    <citation type="journal article" date="2020" name="Microorganisms">
        <title>Osmotic Adaptation and Compatible Solute Biosynthesis of Phototrophic Bacteria as Revealed from Genome Analyses.</title>
        <authorList>
            <person name="Imhoff J.F."/>
            <person name="Rahn T."/>
            <person name="Kunzel S."/>
            <person name="Keller A."/>
            <person name="Neulinger S.C."/>
        </authorList>
    </citation>
    <scope>NUCLEOTIDE SEQUENCE [LARGE SCALE GENOMIC DNA]</scope>
    <source>
        <strain evidence="1 2">DSM 25653</strain>
    </source>
</reference>
<dbReference type="AlphaFoldDB" id="A0A9X0WDY3"/>
<dbReference type="EMBL" id="NRRY01000119">
    <property type="protein sequence ID" value="MBK1621790.1"/>
    <property type="molecule type" value="Genomic_DNA"/>
</dbReference>
<dbReference type="RefSeq" id="WP_242479726.1">
    <property type="nucleotide sequence ID" value="NZ_NRRY01000119.1"/>
</dbReference>
<evidence type="ECO:0000313" key="1">
    <source>
        <dbReference type="EMBL" id="MBK1621790.1"/>
    </source>
</evidence>
<proteinExistence type="predicted"/>
<keyword evidence="2" id="KW-1185">Reference proteome</keyword>
<dbReference type="Pfam" id="PF08843">
    <property type="entry name" value="AbiEii"/>
    <property type="match status" value="1"/>
</dbReference>
<protein>
    <submittedName>
        <fullName evidence="1">Uncharacterized protein</fullName>
    </submittedName>
</protein>
<evidence type="ECO:0000313" key="2">
    <source>
        <dbReference type="Proteomes" id="UP001138768"/>
    </source>
</evidence>
<dbReference type="InterPro" id="IPR014942">
    <property type="entry name" value="AbiEii"/>
</dbReference>
<sequence length="162" mass="18062">MGSHHRLLCPLGVCWRSGADHSITVLEIDNTPIKFEIVLEARVQLGCERVPQLPIPVLDRASQIAEKLLANSDRGADRGTCARDAIDLIMMFHHWGEPRAQAWEIAERAYGPLVRADLEKTLARLAGDPAWLTDCLSRLQVKESARHIIRGCLSEREGLPVL</sequence>
<name>A0A9X0WDY3_9GAMM</name>
<gene>
    <name evidence="1" type="ORF">CKO42_26105</name>
</gene>
<comment type="caution">
    <text evidence="1">The sequence shown here is derived from an EMBL/GenBank/DDBJ whole genome shotgun (WGS) entry which is preliminary data.</text>
</comment>
<dbReference type="Proteomes" id="UP001138768">
    <property type="component" value="Unassembled WGS sequence"/>
</dbReference>